<evidence type="ECO:0000256" key="5">
    <source>
        <dbReference type="SAM" id="Phobius"/>
    </source>
</evidence>
<evidence type="ECO:0000313" key="7">
    <source>
        <dbReference type="EMBL" id="AGP30514.1"/>
    </source>
</evidence>
<dbReference type="eggNOG" id="COG2149">
    <property type="taxonomic scope" value="Bacteria"/>
</dbReference>
<feature type="transmembrane region" description="Helical" evidence="5">
    <location>
        <begin position="80"/>
        <end position="107"/>
    </location>
</feature>
<evidence type="ECO:0000313" key="8">
    <source>
        <dbReference type="Proteomes" id="UP000014809"/>
    </source>
</evidence>
<evidence type="ECO:0000256" key="3">
    <source>
        <dbReference type="ARBA" id="ARBA00022989"/>
    </source>
</evidence>
<protein>
    <recommendedName>
        <fullName evidence="6">DUF202 domain-containing protein</fullName>
    </recommendedName>
</protein>
<dbReference type="STRING" id="1200352.A606_04325"/>
<feature type="transmembrane region" description="Helical" evidence="5">
    <location>
        <begin position="39"/>
        <end position="59"/>
    </location>
</feature>
<keyword evidence="3 5" id="KW-1133">Transmembrane helix</keyword>
<dbReference type="KEGG" id="cter:A606_04325"/>
<dbReference type="GO" id="GO:0012505">
    <property type="term" value="C:endomembrane system"/>
    <property type="evidence" value="ECO:0007669"/>
    <property type="project" value="UniProtKB-SubCell"/>
</dbReference>
<reference evidence="7 8" key="1">
    <citation type="submission" date="2012-06" db="EMBL/GenBank/DDBJ databases">
        <title>Complete genome sequence of Corynebacterium terpenotabidum Y-11 (=DSM 44721).</title>
        <authorList>
            <person name="Ruckert C."/>
            <person name="Albersmeier A."/>
            <person name="Al-Dilaimi A."/>
            <person name="Szczepanowski R."/>
            <person name="Kalinowski J."/>
        </authorList>
    </citation>
    <scope>NUCLEOTIDE SEQUENCE [LARGE SCALE GENOMIC DNA]</scope>
    <source>
        <strain evidence="7 8">Y-11</strain>
    </source>
</reference>
<dbReference type="AlphaFoldDB" id="S4XDB9"/>
<dbReference type="EMBL" id="CP003696">
    <property type="protein sequence ID" value="AGP30514.1"/>
    <property type="molecule type" value="Genomic_DNA"/>
</dbReference>
<sequence length="110" mass="11307">MTTVVDPGLQPERTVMAWGRTSLAFMVAAGVLLRWTGYYGVAVVVIAGGLLVVALSICLTQRRRYRRAVQGVAGIRSGAAAGAVLGLSLCTVVLGLSGMVFLTIGALGGQ</sequence>
<keyword evidence="8" id="KW-1185">Reference proteome</keyword>
<dbReference type="HOGENOM" id="CLU_150487_1_1_11"/>
<gene>
    <name evidence="7" type="ORF">A606_04325</name>
</gene>
<evidence type="ECO:0000256" key="1">
    <source>
        <dbReference type="ARBA" id="ARBA00004127"/>
    </source>
</evidence>
<dbReference type="InterPro" id="IPR003807">
    <property type="entry name" value="DUF202"/>
</dbReference>
<proteinExistence type="predicted"/>
<name>S4XDB9_9CORY</name>
<comment type="subcellular location">
    <subcellularLocation>
        <location evidence="1">Endomembrane system</location>
        <topology evidence="1">Multi-pass membrane protein</topology>
    </subcellularLocation>
</comment>
<dbReference type="PATRIC" id="fig|1200352.3.peg.875"/>
<evidence type="ECO:0000259" key="6">
    <source>
        <dbReference type="Pfam" id="PF02656"/>
    </source>
</evidence>
<dbReference type="Pfam" id="PF02656">
    <property type="entry name" value="DUF202"/>
    <property type="match status" value="1"/>
</dbReference>
<keyword evidence="2 5" id="KW-0812">Transmembrane</keyword>
<evidence type="ECO:0000256" key="2">
    <source>
        <dbReference type="ARBA" id="ARBA00022692"/>
    </source>
</evidence>
<feature type="domain" description="DUF202" evidence="6">
    <location>
        <begin position="6"/>
        <end position="70"/>
    </location>
</feature>
<evidence type="ECO:0000256" key="4">
    <source>
        <dbReference type="ARBA" id="ARBA00023136"/>
    </source>
</evidence>
<organism evidence="7 8">
    <name type="scientific">Corynebacterium terpenotabidum Y-11</name>
    <dbReference type="NCBI Taxonomy" id="1200352"/>
    <lineage>
        <taxon>Bacteria</taxon>
        <taxon>Bacillati</taxon>
        <taxon>Actinomycetota</taxon>
        <taxon>Actinomycetes</taxon>
        <taxon>Mycobacteriales</taxon>
        <taxon>Corynebacteriaceae</taxon>
        <taxon>Corynebacterium</taxon>
    </lineage>
</organism>
<accession>S4XDB9</accession>
<keyword evidence="4 5" id="KW-0472">Membrane</keyword>
<dbReference type="Proteomes" id="UP000014809">
    <property type="component" value="Chromosome"/>
</dbReference>